<feature type="transmembrane region" description="Helical" evidence="10">
    <location>
        <begin position="191"/>
        <end position="210"/>
    </location>
</feature>
<evidence type="ECO:0000256" key="1">
    <source>
        <dbReference type="ARBA" id="ARBA00004141"/>
    </source>
</evidence>
<feature type="transmembrane region" description="Helical" evidence="10">
    <location>
        <begin position="222"/>
        <end position="241"/>
    </location>
</feature>
<keyword evidence="4 10" id="KW-0812">Transmembrane</keyword>
<dbReference type="GO" id="GO:0019367">
    <property type="term" value="P:fatty acid elongation, saturated fatty acid"/>
    <property type="evidence" value="ECO:0007669"/>
    <property type="project" value="TreeGrafter"/>
</dbReference>
<keyword evidence="12" id="KW-1185">Reference proteome</keyword>
<keyword evidence="5 10" id="KW-0276">Fatty acid metabolism</keyword>
<keyword evidence="6 10" id="KW-1133">Transmembrane helix</keyword>
<evidence type="ECO:0000256" key="4">
    <source>
        <dbReference type="ARBA" id="ARBA00022692"/>
    </source>
</evidence>
<feature type="transmembrane region" description="Helical" evidence="10">
    <location>
        <begin position="72"/>
        <end position="91"/>
    </location>
</feature>
<evidence type="ECO:0000256" key="9">
    <source>
        <dbReference type="ARBA" id="ARBA00023160"/>
    </source>
</evidence>
<dbReference type="GO" id="GO:0042761">
    <property type="term" value="P:very long-chain fatty acid biosynthetic process"/>
    <property type="evidence" value="ECO:0007669"/>
    <property type="project" value="TreeGrafter"/>
</dbReference>
<keyword evidence="2 10" id="KW-0444">Lipid biosynthesis</keyword>
<dbReference type="EMBL" id="KK120880">
    <property type="protein sequence ID" value="KFM79268.1"/>
    <property type="molecule type" value="Genomic_DNA"/>
</dbReference>
<evidence type="ECO:0000256" key="7">
    <source>
        <dbReference type="ARBA" id="ARBA00023098"/>
    </source>
</evidence>
<evidence type="ECO:0000256" key="5">
    <source>
        <dbReference type="ARBA" id="ARBA00022832"/>
    </source>
</evidence>
<dbReference type="AlphaFoldDB" id="A0A087UPH9"/>
<feature type="transmembrane region" description="Helical" evidence="10">
    <location>
        <begin position="128"/>
        <end position="147"/>
    </location>
</feature>
<evidence type="ECO:0000256" key="10">
    <source>
        <dbReference type="RuleBase" id="RU361115"/>
    </source>
</evidence>
<gene>
    <name evidence="11" type="ORF">X975_12348</name>
</gene>
<dbReference type="GO" id="GO:0005789">
    <property type="term" value="C:endoplasmic reticulum membrane"/>
    <property type="evidence" value="ECO:0007669"/>
    <property type="project" value="TreeGrafter"/>
</dbReference>
<evidence type="ECO:0000256" key="3">
    <source>
        <dbReference type="ARBA" id="ARBA00022679"/>
    </source>
</evidence>
<evidence type="ECO:0000256" key="8">
    <source>
        <dbReference type="ARBA" id="ARBA00023136"/>
    </source>
</evidence>
<sequence>MAIQLQKETFIQEIFGKIDEYLNTGDPIIREWFLIKSKFWPTFLCTMYLIVVKVIGPSFMRDRKPFELRKTLIVYNLFLVITYSATIYVFIANMIRVDPAILCRNSNVNPNDSTYTIFFVLRKKEKSITNLHVIHHAVLPICGWVLFRTETSGFQSFPVLLNSIVHVLMYSYYGLAAIGPHVQKYLWWKRYLTIIQMVQFILVILFVTTIKPLSGCSAARTSIWVNIVLAVLFLILFYNFYTHSFQPKGSQLKKDFEKIELEGEEISKRNNNGAISETKKFKS</sequence>
<name>A0A087UPH9_STEMI</name>
<keyword evidence="7 10" id="KW-0443">Lipid metabolism</keyword>
<feature type="transmembrane region" description="Helical" evidence="10">
    <location>
        <begin position="159"/>
        <end position="179"/>
    </location>
</feature>
<comment type="catalytic activity">
    <reaction evidence="10">
        <text>a very-long-chain acyl-CoA + malonyl-CoA + H(+) = a very-long-chain 3-oxoacyl-CoA + CO2 + CoA</text>
        <dbReference type="Rhea" id="RHEA:32727"/>
        <dbReference type="ChEBI" id="CHEBI:15378"/>
        <dbReference type="ChEBI" id="CHEBI:16526"/>
        <dbReference type="ChEBI" id="CHEBI:57287"/>
        <dbReference type="ChEBI" id="CHEBI:57384"/>
        <dbReference type="ChEBI" id="CHEBI:90725"/>
        <dbReference type="ChEBI" id="CHEBI:90736"/>
        <dbReference type="EC" id="2.3.1.199"/>
    </reaction>
</comment>
<comment type="similarity">
    <text evidence="10">Belongs to the ELO family.</text>
</comment>
<dbReference type="OMA" id="CLANGAF"/>
<evidence type="ECO:0000313" key="12">
    <source>
        <dbReference type="Proteomes" id="UP000054359"/>
    </source>
</evidence>
<dbReference type="PANTHER" id="PTHR11157:SF69">
    <property type="entry name" value="ELONGATION OF VERY LONG CHAIN FATTY ACIDS PROTEIN 7"/>
    <property type="match status" value="1"/>
</dbReference>
<dbReference type="OrthoDB" id="434092at2759"/>
<feature type="transmembrane region" description="Helical" evidence="10">
    <location>
        <begin position="39"/>
        <end position="60"/>
    </location>
</feature>
<keyword evidence="3 10" id="KW-0808">Transferase</keyword>
<dbReference type="Pfam" id="PF01151">
    <property type="entry name" value="ELO"/>
    <property type="match status" value="1"/>
</dbReference>
<dbReference type="STRING" id="407821.A0A087UPH9"/>
<evidence type="ECO:0000313" key="11">
    <source>
        <dbReference type="EMBL" id="KFM79268.1"/>
    </source>
</evidence>
<dbReference type="EC" id="2.3.1.199" evidence="10"/>
<reference evidence="11 12" key="1">
    <citation type="submission" date="2013-11" db="EMBL/GenBank/DDBJ databases">
        <title>Genome sequencing of Stegodyphus mimosarum.</title>
        <authorList>
            <person name="Bechsgaard J."/>
        </authorList>
    </citation>
    <scope>NUCLEOTIDE SEQUENCE [LARGE SCALE GENOMIC DNA]</scope>
</reference>
<keyword evidence="9 10" id="KW-0275">Fatty acid biosynthesis</keyword>
<protein>
    <recommendedName>
        <fullName evidence="10">Elongation of very long chain fatty acids protein</fullName>
        <ecNumber evidence="10">2.3.1.199</ecNumber>
    </recommendedName>
    <alternativeName>
        <fullName evidence="10">Very-long-chain 3-oxoacyl-CoA synthase</fullName>
    </alternativeName>
</protein>
<proteinExistence type="inferred from homology"/>
<dbReference type="PANTHER" id="PTHR11157">
    <property type="entry name" value="FATTY ACID ACYL TRANSFERASE-RELATED"/>
    <property type="match status" value="1"/>
</dbReference>
<comment type="subcellular location">
    <subcellularLocation>
        <location evidence="1">Membrane</location>
        <topology evidence="1">Multi-pass membrane protein</topology>
    </subcellularLocation>
</comment>
<dbReference type="InterPro" id="IPR002076">
    <property type="entry name" value="ELO_fam"/>
</dbReference>
<dbReference type="GO" id="GO:0034625">
    <property type="term" value="P:fatty acid elongation, monounsaturated fatty acid"/>
    <property type="evidence" value="ECO:0007669"/>
    <property type="project" value="TreeGrafter"/>
</dbReference>
<evidence type="ECO:0000256" key="2">
    <source>
        <dbReference type="ARBA" id="ARBA00022516"/>
    </source>
</evidence>
<evidence type="ECO:0000256" key="6">
    <source>
        <dbReference type="ARBA" id="ARBA00022989"/>
    </source>
</evidence>
<organism evidence="11 12">
    <name type="scientific">Stegodyphus mimosarum</name>
    <name type="common">African social velvet spider</name>
    <dbReference type="NCBI Taxonomy" id="407821"/>
    <lineage>
        <taxon>Eukaryota</taxon>
        <taxon>Metazoa</taxon>
        <taxon>Ecdysozoa</taxon>
        <taxon>Arthropoda</taxon>
        <taxon>Chelicerata</taxon>
        <taxon>Arachnida</taxon>
        <taxon>Araneae</taxon>
        <taxon>Araneomorphae</taxon>
        <taxon>Entelegynae</taxon>
        <taxon>Eresoidea</taxon>
        <taxon>Eresidae</taxon>
        <taxon>Stegodyphus</taxon>
    </lineage>
</organism>
<dbReference type="Proteomes" id="UP000054359">
    <property type="component" value="Unassembled WGS sequence"/>
</dbReference>
<feature type="non-terminal residue" evidence="11">
    <location>
        <position position="283"/>
    </location>
</feature>
<dbReference type="GO" id="GO:0030148">
    <property type="term" value="P:sphingolipid biosynthetic process"/>
    <property type="evidence" value="ECO:0007669"/>
    <property type="project" value="TreeGrafter"/>
</dbReference>
<accession>A0A087UPH9</accession>
<dbReference type="GO" id="GO:0034626">
    <property type="term" value="P:fatty acid elongation, polyunsaturated fatty acid"/>
    <property type="evidence" value="ECO:0007669"/>
    <property type="project" value="TreeGrafter"/>
</dbReference>
<keyword evidence="8 10" id="KW-0472">Membrane</keyword>
<dbReference type="GO" id="GO:0009922">
    <property type="term" value="F:fatty acid elongase activity"/>
    <property type="evidence" value="ECO:0007669"/>
    <property type="project" value="UniProtKB-EC"/>
</dbReference>